<keyword evidence="1" id="KW-1133">Transmembrane helix</keyword>
<dbReference type="EMBL" id="CZBE01000006">
    <property type="protein sequence ID" value="CUP55381.1"/>
    <property type="molecule type" value="Genomic_DNA"/>
</dbReference>
<proteinExistence type="predicted"/>
<dbReference type="InterPro" id="IPR036938">
    <property type="entry name" value="PAP2/HPO_sf"/>
</dbReference>
<evidence type="ECO:0000313" key="2">
    <source>
        <dbReference type="EMBL" id="CUP55381.1"/>
    </source>
</evidence>
<keyword evidence="1" id="KW-0472">Membrane</keyword>
<evidence type="ECO:0000313" key="3">
    <source>
        <dbReference type="EMBL" id="RGE70025.1"/>
    </source>
</evidence>
<dbReference type="RefSeq" id="WP_055244588.1">
    <property type="nucleotide sequence ID" value="NZ_CABIWA010000003.1"/>
</dbReference>
<feature type="transmembrane region" description="Helical" evidence="1">
    <location>
        <begin position="186"/>
        <end position="205"/>
    </location>
</feature>
<dbReference type="OrthoDB" id="9790723at2"/>
<name>A0A174P779_9FIRM</name>
<dbReference type="SUPFAM" id="SSF48317">
    <property type="entry name" value="Acid phosphatase/Vanadium-dependent haloperoxidase"/>
    <property type="match status" value="1"/>
</dbReference>
<sequence length="225" mass="26543">MKAIGEFLYKYRHAALLLYFFPYMMWFGWLQQNTRPVVWVCSWIDGYIPFLEIFVIPYLIWFFYIAAAMAYFLFRSRTEFLKLCTFLFTGMTICLLIYTILPNGQFLRPLVFKRDNILTDLVRTIYLLDPSFNVCPSIHCLNSIGVHIAIRRSQLGQRSRAIRYGSGVLMVLICLSTVFIKQHSIIDVVAAIILSIPLYLLAYRFDQIRDYFVQRRARRLSRDPA</sequence>
<feature type="transmembrane region" description="Helical" evidence="1">
    <location>
        <begin position="12"/>
        <end position="30"/>
    </location>
</feature>
<feature type="transmembrane region" description="Helical" evidence="1">
    <location>
        <begin position="50"/>
        <end position="73"/>
    </location>
</feature>
<evidence type="ECO:0000313" key="4">
    <source>
        <dbReference type="Proteomes" id="UP000095765"/>
    </source>
</evidence>
<evidence type="ECO:0000313" key="5">
    <source>
        <dbReference type="Proteomes" id="UP000260828"/>
    </source>
</evidence>
<reference evidence="3 5" key="2">
    <citation type="submission" date="2018-08" db="EMBL/GenBank/DDBJ databases">
        <title>A genome reference for cultivated species of the human gut microbiota.</title>
        <authorList>
            <person name="Zou Y."/>
            <person name="Xue W."/>
            <person name="Luo G."/>
        </authorList>
    </citation>
    <scope>NUCLEOTIDE SEQUENCE [LARGE SCALE GENOMIC DNA]</scope>
    <source>
        <strain evidence="3 5">TF05-12AC</strain>
    </source>
</reference>
<feature type="transmembrane region" description="Helical" evidence="1">
    <location>
        <begin position="80"/>
        <end position="101"/>
    </location>
</feature>
<feature type="transmembrane region" description="Helical" evidence="1">
    <location>
        <begin position="162"/>
        <end position="180"/>
    </location>
</feature>
<evidence type="ECO:0000256" key="1">
    <source>
        <dbReference type="SAM" id="Phobius"/>
    </source>
</evidence>
<accession>A0A174P779</accession>
<dbReference type="Proteomes" id="UP000095765">
    <property type="component" value="Unassembled WGS sequence"/>
</dbReference>
<reference evidence="2 4" key="1">
    <citation type="submission" date="2015-09" db="EMBL/GenBank/DDBJ databases">
        <authorList>
            <consortium name="Pathogen Informatics"/>
        </authorList>
    </citation>
    <scope>NUCLEOTIDE SEQUENCE [LARGE SCALE GENOMIC DNA]</scope>
    <source>
        <strain evidence="2 4">2789STDY5834939</strain>
    </source>
</reference>
<dbReference type="AlphaFoldDB" id="A0A174P779"/>
<dbReference type="EMBL" id="QVME01000001">
    <property type="protein sequence ID" value="RGE70025.1"/>
    <property type="molecule type" value="Genomic_DNA"/>
</dbReference>
<feature type="transmembrane region" description="Helical" evidence="1">
    <location>
        <begin position="131"/>
        <end position="150"/>
    </location>
</feature>
<gene>
    <name evidence="3" type="ORF">DXC40_02900</name>
    <name evidence="2" type="ORF">ERS852551_01178</name>
</gene>
<dbReference type="Proteomes" id="UP000260828">
    <property type="component" value="Unassembled WGS sequence"/>
</dbReference>
<keyword evidence="1" id="KW-0812">Transmembrane</keyword>
<organism evidence="2 4">
    <name type="scientific">Anaerotruncus colihominis</name>
    <dbReference type="NCBI Taxonomy" id="169435"/>
    <lineage>
        <taxon>Bacteria</taxon>
        <taxon>Bacillati</taxon>
        <taxon>Bacillota</taxon>
        <taxon>Clostridia</taxon>
        <taxon>Eubacteriales</taxon>
        <taxon>Oscillospiraceae</taxon>
        <taxon>Anaerotruncus</taxon>
    </lineage>
</organism>
<protein>
    <submittedName>
        <fullName evidence="2">PAP2 superfamily</fullName>
    </submittedName>
    <submittedName>
        <fullName evidence="3">Serine/threonine protein phosphatase</fullName>
    </submittedName>
</protein>